<proteinExistence type="predicted"/>
<feature type="active site" description="Proton donor" evidence="1">
    <location>
        <position position="68"/>
    </location>
</feature>
<dbReference type="GO" id="GO:0004113">
    <property type="term" value="F:2',3'-cyclic-nucleotide 3'-phosphodiesterase activity"/>
    <property type="evidence" value="ECO:0007669"/>
    <property type="project" value="TreeGrafter"/>
</dbReference>
<reference evidence="3" key="1">
    <citation type="submission" date="2020-07" db="EMBL/GenBank/DDBJ databases">
        <title>Huge and variable diversity of episymbiotic CPR bacteria and DPANN archaea in groundwater ecosystems.</title>
        <authorList>
            <person name="He C.Y."/>
            <person name="Keren R."/>
            <person name="Whittaker M."/>
            <person name="Farag I.F."/>
            <person name="Doudna J."/>
            <person name="Cate J.H.D."/>
            <person name="Banfield J.F."/>
        </authorList>
    </citation>
    <scope>NUCLEOTIDE SEQUENCE</scope>
    <source>
        <strain evidence="3">NC_groundwater_972_Pr1_S-0.2um_49_27</strain>
    </source>
</reference>
<keyword evidence="2" id="KW-0479">Metal-binding</keyword>
<name>A0A9D6LR84_9BACT</name>
<dbReference type="InterPro" id="IPR005235">
    <property type="entry name" value="YmdB-like"/>
</dbReference>
<dbReference type="GO" id="GO:0046872">
    <property type="term" value="F:metal ion binding"/>
    <property type="evidence" value="ECO:0007669"/>
    <property type="project" value="UniProtKB-KW"/>
</dbReference>
<sequence>MKLLIFGDIFGRPGREAIKYIAPKWKEEYSADLIMANGENLSHGKGISEITVREMLDAGVDVITGGNHSLEGKNAGELLDDPKLPLTRPINFIASHPGRGLLRLVKKGQEILIINAIAQTHMRTHYDSPYAAIEKVLTENSENQKTKIIIVDWHADTTSEKMAMGWWLNGKVSCVYGTHTHIATADERILSYGTACISDIGMTGPHNSIIGEAIDPRLGILVRQEQVKPDIAEAPPYEVNAILVTIDETTGKSTEIIRLRQILNQPILQT</sequence>
<feature type="binding site" evidence="2">
    <location>
        <position position="39"/>
    </location>
    <ligand>
        <name>Fe cation</name>
        <dbReference type="ChEBI" id="CHEBI:24875"/>
        <label>2</label>
    </ligand>
</feature>
<comment type="caution">
    <text evidence="3">The sequence shown here is derived from an EMBL/GenBank/DDBJ whole genome shotgun (WGS) entry which is preliminary data.</text>
</comment>
<feature type="binding site" evidence="2">
    <location>
        <position position="39"/>
    </location>
    <ligand>
        <name>Fe cation</name>
        <dbReference type="ChEBI" id="CHEBI:24875"/>
        <label>1</label>
    </ligand>
</feature>
<feature type="binding site" evidence="2">
    <location>
        <position position="40"/>
    </location>
    <ligand>
        <name>Fe cation</name>
        <dbReference type="ChEBI" id="CHEBI:24875"/>
        <label>1</label>
    </ligand>
</feature>
<dbReference type="Gene3D" id="3.60.21.10">
    <property type="match status" value="1"/>
</dbReference>
<dbReference type="PANTHER" id="PTHR36303:SF1">
    <property type="entry name" value="2',3'-CYCLIC-NUCLEOTIDE 2'-PHOSPHODIESTERASE"/>
    <property type="match status" value="1"/>
</dbReference>
<dbReference type="SUPFAM" id="SSF56300">
    <property type="entry name" value="Metallo-dependent phosphatases"/>
    <property type="match status" value="1"/>
</dbReference>
<feature type="binding site" evidence="2">
    <location>
        <position position="8"/>
    </location>
    <ligand>
        <name>Fe cation</name>
        <dbReference type="ChEBI" id="CHEBI:24875"/>
        <label>1</label>
    </ligand>
</feature>
<evidence type="ECO:0000256" key="1">
    <source>
        <dbReference type="PIRSR" id="PIRSR004789-50"/>
    </source>
</evidence>
<organism evidence="3 4">
    <name type="scientific">Candidatus Sungiibacteriota bacterium</name>
    <dbReference type="NCBI Taxonomy" id="2750080"/>
    <lineage>
        <taxon>Bacteria</taxon>
        <taxon>Candidatus Sungiibacteriota</taxon>
    </lineage>
</organism>
<evidence type="ECO:0000256" key="2">
    <source>
        <dbReference type="PIRSR" id="PIRSR004789-51"/>
    </source>
</evidence>
<accession>A0A9D6LR84</accession>
<evidence type="ECO:0000313" key="3">
    <source>
        <dbReference type="EMBL" id="MBI3627576.1"/>
    </source>
</evidence>
<protein>
    <submittedName>
        <fullName evidence="3">YmdB family metallophosphoesterase</fullName>
    </submittedName>
</protein>
<feature type="binding site" evidence="2">
    <location>
        <position position="181"/>
    </location>
    <ligand>
        <name>Fe cation</name>
        <dbReference type="ChEBI" id="CHEBI:24875"/>
        <label>1</label>
    </ligand>
</feature>
<dbReference type="Pfam" id="PF13277">
    <property type="entry name" value="YmdB"/>
    <property type="match status" value="1"/>
</dbReference>
<feature type="binding site" evidence="2">
    <location>
        <position position="179"/>
    </location>
    <ligand>
        <name>Fe cation</name>
        <dbReference type="ChEBI" id="CHEBI:24875"/>
        <label>2</label>
    </ligand>
</feature>
<dbReference type="PANTHER" id="PTHR36303">
    <property type="entry name" value="2',3'-CYCLIC-NUCLEOTIDE 2'-PHOSPHODIESTERASE"/>
    <property type="match status" value="1"/>
</dbReference>
<dbReference type="InterPro" id="IPR029052">
    <property type="entry name" value="Metallo-depent_PP-like"/>
</dbReference>
<dbReference type="PIRSF" id="PIRSF004789">
    <property type="entry name" value="DR1281"/>
    <property type="match status" value="1"/>
</dbReference>
<dbReference type="AlphaFoldDB" id="A0A9D6LR84"/>
<gene>
    <name evidence="3" type="ORF">HY220_02420</name>
</gene>
<feature type="binding site" evidence="2">
    <location>
        <position position="154"/>
    </location>
    <ligand>
        <name>Fe cation</name>
        <dbReference type="ChEBI" id="CHEBI:24875"/>
        <label>2</label>
    </ligand>
</feature>
<dbReference type="EMBL" id="JACQCQ010000009">
    <property type="protein sequence ID" value="MBI3627576.1"/>
    <property type="molecule type" value="Genomic_DNA"/>
</dbReference>
<dbReference type="Proteomes" id="UP000808388">
    <property type="component" value="Unassembled WGS sequence"/>
</dbReference>
<feature type="binding site" evidence="2">
    <location>
        <position position="67"/>
    </location>
    <ligand>
        <name>Fe cation</name>
        <dbReference type="ChEBI" id="CHEBI:24875"/>
        <label>2</label>
    </ligand>
</feature>
<evidence type="ECO:0000313" key="4">
    <source>
        <dbReference type="Proteomes" id="UP000808388"/>
    </source>
</evidence>